<name>A0A8B7MZ81_HYAAZ</name>
<dbReference type="AlphaFoldDB" id="A0A8B7MZ81"/>
<keyword evidence="5" id="KW-1185">Reference proteome</keyword>
<organism evidence="5 6">
    <name type="scientific">Hyalella azteca</name>
    <name type="common">Amphipod</name>
    <dbReference type="NCBI Taxonomy" id="294128"/>
    <lineage>
        <taxon>Eukaryota</taxon>
        <taxon>Metazoa</taxon>
        <taxon>Ecdysozoa</taxon>
        <taxon>Arthropoda</taxon>
        <taxon>Crustacea</taxon>
        <taxon>Multicrustacea</taxon>
        <taxon>Malacostraca</taxon>
        <taxon>Eumalacostraca</taxon>
        <taxon>Peracarida</taxon>
        <taxon>Amphipoda</taxon>
        <taxon>Senticaudata</taxon>
        <taxon>Talitrida</taxon>
        <taxon>Talitroidea</taxon>
        <taxon>Hyalellidae</taxon>
        <taxon>Hyalella</taxon>
    </lineage>
</organism>
<dbReference type="InterPro" id="IPR016186">
    <property type="entry name" value="C-type_lectin-like/link_sf"/>
</dbReference>
<dbReference type="KEGG" id="hazt:108664705"/>
<keyword evidence="3" id="KW-0732">Signal</keyword>
<dbReference type="OrthoDB" id="6133475at2759"/>
<evidence type="ECO:0000313" key="6">
    <source>
        <dbReference type="RefSeq" id="XP_018006861.1"/>
    </source>
</evidence>
<dbReference type="SMART" id="SM00034">
    <property type="entry name" value="CLECT"/>
    <property type="match status" value="1"/>
</dbReference>
<feature type="compositionally biased region" description="Polar residues" evidence="2">
    <location>
        <begin position="59"/>
        <end position="85"/>
    </location>
</feature>
<evidence type="ECO:0000256" key="2">
    <source>
        <dbReference type="SAM" id="MobiDB-lite"/>
    </source>
</evidence>
<dbReference type="SUPFAM" id="SSF56436">
    <property type="entry name" value="C-type lectin-like"/>
    <property type="match status" value="1"/>
</dbReference>
<dbReference type="InterPro" id="IPR050828">
    <property type="entry name" value="C-type_lectin/matrix_domain"/>
</dbReference>
<dbReference type="RefSeq" id="XP_018006861.1">
    <property type="nucleotide sequence ID" value="XM_018151372.2"/>
</dbReference>
<proteinExistence type="predicted"/>
<dbReference type="InterPro" id="IPR016187">
    <property type="entry name" value="CTDL_fold"/>
</dbReference>
<dbReference type="GeneID" id="108664705"/>
<sequence>MKFHTVTLRLLLTALLLSAATSGNNSTEINLHHQTYTDDAVSATPPTSSVSSTSAPSFDPTSESSTLEENISTSSKFDTPTTVSSRPRHRTPTTVYTSIFQYACPPDFLRLGNGCYYFSKEMATWTIAHFECRAKDSQLMAIETAWEDGLMRRHLSMHAMTRLNRWIGGIYDWSQEEWVWGGSGDVMHYRGFLKEATQSRRWQCAYMAPELYYRWQRTQCTHTMHYICEAPFTRMPRPV</sequence>
<evidence type="ECO:0000256" key="3">
    <source>
        <dbReference type="SAM" id="SignalP"/>
    </source>
</evidence>
<dbReference type="OMA" id="FYICERD"/>
<dbReference type="Proteomes" id="UP000694843">
    <property type="component" value="Unplaced"/>
</dbReference>
<evidence type="ECO:0000259" key="4">
    <source>
        <dbReference type="PROSITE" id="PS50041"/>
    </source>
</evidence>
<feature type="chain" id="PRO_5034204621" evidence="3">
    <location>
        <begin position="23"/>
        <end position="239"/>
    </location>
</feature>
<dbReference type="PANTHER" id="PTHR45710:SF26">
    <property type="entry name" value="RH26557P"/>
    <property type="match status" value="1"/>
</dbReference>
<evidence type="ECO:0000313" key="5">
    <source>
        <dbReference type="Proteomes" id="UP000694843"/>
    </source>
</evidence>
<dbReference type="Pfam" id="PF00059">
    <property type="entry name" value="Lectin_C"/>
    <property type="match status" value="1"/>
</dbReference>
<dbReference type="InterPro" id="IPR018378">
    <property type="entry name" value="C-type_lectin_CS"/>
</dbReference>
<dbReference type="PANTHER" id="PTHR45710">
    <property type="entry name" value="C-TYPE LECTIN DOMAIN-CONTAINING PROTEIN 180"/>
    <property type="match status" value="1"/>
</dbReference>
<feature type="domain" description="C-type lectin" evidence="4">
    <location>
        <begin position="111"/>
        <end position="229"/>
    </location>
</feature>
<protein>
    <submittedName>
        <fullName evidence="6">Collectin-12</fullName>
    </submittedName>
</protein>
<reference evidence="6" key="1">
    <citation type="submission" date="2025-08" db="UniProtKB">
        <authorList>
            <consortium name="RefSeq"/>
        </authorList>
    </citation>
    <scope>IDENTIFICATION</scope>
    <source>
        <tissue evidence="6">Whole organism</tissue>
    </source>
</reference>
<dbReference type="InterPro" id="IPR001304">
    <property type="entry name" value="C-type_lectin-like"/>
</dbReference>
<feature type="signal peptide" evidence="3">
    <location>
        <begin position="1"/>
        <end position="22"/>
    </location>
</feature>
<feature type="compositionally biased region" description="Low complexity" evidence="2">
    <location>
        <begin position="40"/>
        <end position="57"/>
    </location>
</feature>
<dbReference type="PROSITE" id="PS50041">
    <property type="entry name" value="C_TYPE_LECTIN_2"/>
    <property type="match status" value="1"/>
</dbReference>
<dbReference type="Gene3D" id="3.10.100.10">
    <property type="entry name" value="Mannose-Binding Protein A, subunit A"/>
    <property type="match status" value="1"/>
</dbReference>
<accession>A0A8B7MZ81</accession>
<evidence type="ECO:0000256" key="1">
    <source>
        <dbReference type="ARBA" id="ARBA00023157"/>
    </source>
</evidence>
<gene>
    <name evidence="6" type="primary">LOC108664705</name>
</gene>
<feature type="region of interest" description="Disordered" evidence="2">
    <location>
        <begin position="38"/>
        <end position="90"/>
    </location>
</feature>
<dbReference type="PROSITE" id="PS00615">
    <property type="entry name" value="C_TYPE_LECTIN_1"/>
    <property type="match status" value="1"/>
</dbReference>
<dbReference type="CDD" id="cd00037">
    <property type="entry name" value="CLECT"/>
    <property type="match status" value="1"/>
</dbReference>
<keyword evidence="1" id="KW-1015">Disulfide bond</keyword>